<proteinExistence type="predicted"/>
<dbReference type="AlphaFoldDB" id="A0A401H982"/>
<keyword evidence="1" id="KW-0472">Membrane</keyword>
<dbReference type="Proteomes" id="UP000291213">
    <property type="component" value="Unassembled WGS sequence"/>
</dbReference>
<evidence type="ECO:0000256" key="1">
    <source>
        <dbReference type="SAM" id="Phobius"/>
    </source>
</evidence>
<keyword evidence="1" id="KW-0812">Transmembrane</keyword>
<evidence type="ECO:0000313" key="2">
    <source>
        <dbReference type="EMBL" id="GBF09016.1"/>
    </source>
</evidence>
<sequence length="67" mass="6668">MAGLAVPLLASAFTSSAVLAEAIAAKVPAERRGRWGLRGVRRPGAWDAAVAAAVLASLAGGLFLGLP</sequence>
<evidence type="ECO:0000313" key="3">
    <source>
        <dbReference type="Proteomes" id="UP000291213"/>
    </source>
</evidence>
<reference evidence="2 3" key="1">
    <citation type="submission" date="2017-02" db="EMBL/GenBank/DDBJ databases">
        <title>isolation and characterization of a novel temperate virus Aeropyrum globular virus 1 infecting hyperthermophilic archaeon Aeropyrum.</title>
        <authorList>
            <person name="Yumiya M."/>
            <person name="Yoshida T."/>
            <person name="Sako Y."/>
        </authorList>
    </citation>
    <scope>NUCLEOTIDE SEQUENCE [LARGE SCALE GENOMIC DNA]</scope>
    <source>
        <strain evidence="2 3">YK1-12-2013</strain>
    </source>
</reference>
<dbReference type="EMBL" id="BDMD01000038">
    <property type="protein sequence ID" value="GBF09016.1"/>
    <property type="molecule type" value="Genomic_DNA"/>
</dbReference>
<keyword evidence="1" id="KW-1133">Transmembrane helix</keyword>
<protein>
    <submittedName>
        <fullName evidence="2">Uncharacterized protein</fullName>
    </submittedName>
</protein>
<accession>A0A401H982</accession>
<gene>
    <name evidence="2" type="ORF">apy_07410</name>
</gene>
<organism evidence="2 3">
    <name type="scientific">Aeropyrum pernix</name>
    <dbReference type="NCBI Taxonomy" id="56636"/>
    <lineage>
        <taxon>Archaea</taxon>
        <taxon>Thermoproteota</taxon>
        <taxon>Thermoprotei</taxon>
        <taxon>Desulfurococcales</taxon>
        <taxon>Desulfurococcaceae</taxon>
        <taxon>Aeropyrum</taxon>
    </lineage>
</organism>
<name>A0A401H982_AERPX</name>
<comment type="caution">
    <text evidence="2">The sequence shown here is derived from an EMBL/GenBank/DDBJ whole genome shotgun (WGS) entry which is preliminary data.</text>
</comment>
<feature type="transmembrane region" description="Helical" evidence="1">
    <location>
        <begin position="44"/>
        <end position="66"/>
    </location>
</feature>